<dbReference type="Proteomes" id="UP000218775">
    <property type="component" value="Unassembled WGS sequence"/>
</dbReference>
<evidence type="ECO:0000256" key="1">
    <source>
        <dbReference type="SAM" id="MobiDB-lite"/>
    </source>
</evidence>
<evidence type="ECO:0000313" key="3">
    <source>
        <dbReference type="Proteomes" id="UP000218775"/>
    </source>
</evidence>
<dbReference type="AlphaFoldDB" id="A0A2A4WZC8"/>
<comment type="caution">
    <text evidence="2">The sequence shown here is derived from an EMBL/GenBank/DDBJ whole genome shotgun (WGS) entry which is preliminary data.</text>
</comment>
<feature type="region of interest" description="Disordered" evidence="1">
    <location>
        <begin position="194"/>
        <end position="220"/>
    </location>
</feature>
<accession>A0A2A4WZC8</accession>
<feature type="compositionally biased region" description="Low complexity" evidence="1">
    <location>
        <begin position="34"/>
        <end position="46"/>
    </location>
</feature>
<evidence type="ECO:0000313" key="2">
    <source>
        <dbReference type="EMBL" id="PCI75185.1"/>
    </source>
</evidence>
<reference evidence="3" key="1">
    <citation type="submission" date="2017-08" db="EMBL/GenBank/DDBJ databases">
        <title>A dynamic microbial community with high functional redundancy inhabits the cold, oxic subseafloor aquifer.</title>
        <authorList>
            <person name="Tully B.J."/>
            <person name="Wheat C.G."/>
            <person name="Glazer B.T."/>
            <person name="Huber J.A."/>
        </authorList>
    </citation>
    <scope>NUCLEOTIDE SEQUENCE [LARGE SCALE GENOMIC DNA]</scope>
</reference>
<name>A0A2A4WZC8_UNCAE</name>
<sequence>METDFSARFAAFVPVKTSQAIKRKVPPFPKEKTQANNKQKTQNNSKQQKKDSLLDLMRNGDEKLAATTAHTALTNRIDATVKQEQAIAVSQVSEQVSDLINSMSDVIMIEKNNGISRCEIELTNFKQDSCFKGGILTFDHYDTAPHSFNISLNVHTEKAVTLFNASLAPLQAHLETLFPSFKFNLSEASFTTVGKQNPQSKAKKPLFAKTLNKASHSDNS</sequence>
<dbReference type="EMBL" id="NVUK01000054">
    <property type="protein sequence ID" value="PCI75185.1"/>
    <property type="molecule type" value="Genomic_DNA"/>
</dbReference>
<gene>
    <name evidence="2" type="ORF">COB21_05940</name>
</gene>
<protein>
    <submittedName>
        <fullName evidence="2">Uncharacterized protein</fullName>
    </submittedName>
</protein>
<feature type="region of interest" description="Disordered" evidence="1">
    <location>
        <begin position="22"/>
        <end position="50"/>
    </location>
</feature>
<organism evidence="2 3">
    <name type="scientific">Aerophobetes bacterium</name>
    <dbReference type="NCBI Taxonomy" id="2030807"/>
    <lineage>
        <taxon>Bacteria</taxon>
        <taxon>Candidatus Aerophobota</taxon>
    </lineage>
</organism>
<proteinExistence type="predicted"/>